<comment type="caution">
    <text evidence="1">The sequence shown here is derived from an EMBL/GenBank/DDBJ whole genome shotgun (WGS) entry which is preliminary data.</text>
</comment>
<feature type="non-terminal residue" evidence="1">
    <location>
        <position position="71"/>
    </location>
</feature>
<keyword evidence="2" id="KW-1185">Reference proteome</keyword>
<protein>
    <submittedName>
        <fullName evidence="1">Uncharacterized protein</fullName>
    </submittedName>
</protein>
<evidence type="ECO:0000313" key="1">
    <source>
        <dbReference type="EMBL" id="MED6202800.1"/>
    </source>
</evidence>
<name>A0ABU6XZ61_9FABA</name>
<gene>
    <name evidence="1" type="ORF">PIB30_109236</name>
</gene>
<dbReference type="EMBL" id="JASCZI010216933">
    <property type="protein sequence ID" value="MED6202800.1"/>
    <property type="molecule type" value="Genomic_DNA"/>
</dbReference>
<proteinExistence type="predicted"/>
<sequence>MHMRRTASICVGSQDHHASTMNHVHTLYVSSPTYSVGNFHSNHIPRQRPRVMRGNSRYAWQPTHMRGSSRI</sequence>
<evidence type="ECO:0000313" key="2">
    <source>
        <dbReference type="Proteomes" id="UP001341840"/>
    </source>
</evidence>
<accession>A0ABU6XZ61</accession>
<dbReference type="Proteomes" id="UP001341840">
    <property type="component" value="Unassembled WGS sequence"/>
</dbReference>
<organism evidence="1 2">
    <name type="scientific">Stylosanthes scabra</name>
    <dbReference type="NCBI Taxonomy" id="79078"/>
    <lineage>
        <taxon>Eukaryota</taxon>
        <taxon>Viridiplantae</taxon>
        <taxon>Streptophyta</taxon>
        <taxon>Embryophyta</taxon>
        <taxon>Tracheophyta</taxon>
        <taxon>Spermatophyta</taxon>
        <taxon>Magnoliopsida</taxon>
        <taxon>eudicotyledons</taxon>
        <taxon>Gunneridae</taxon>
        <taxon>Pentapetalae</taxon>
        <taxon>rosids</taxon>
        <taxon>fabids</taxon>
        <taxon>Fabales</taxon>
        <taxon>Fabaceae</taxon>
        <taxon>Papilionoideae</taxon>
        <taxon>50 kb inversion clade</taxon>
        <taxon>dalbergioids sensu lato</taxon>
        <taxon>Dalbergieae</taxon>
        <taxon>Pterocarpus clade</taxon>
        <taxon>Stylosanthes</taxon>
    </lineage>
</organism>
<reference evidence="1 2" key="1">
    <citation type="journal article" date="2023" name="Plants (Basel)">
        <title>Bridging the Gap: Combining Genomics and Transcriptomics Approaches to Understand Stylosanthes scabra, an Orphan Legume from the Brazilian Caatinga.</title>
        <authorList>
            <person name="Ferreira-Neto J.R.C."/>
            <person name="da Silva M.D."/>
            <person name="Binneck E."/>
            <person name="de Melo N.F."/>
            <person name="da Silva R.H."/>
            <person name="de Melo A.L.T.M."/>
            <person name="Pandolfi V."/>
            <person name="Bustamante F.O."/>
            <person name="Brasileiro-Vidal A.C."/>
            <person name="Benko-Iseppon A.M."/>
        </authorList>
    </citation>
    <scope>NUCLEOTIDE SEQUENCE [LARGE SCALE GENOMIC DNA]</scope>
    <source>
        <tissue evidence="1">Leaves</tissue>
    </source>
</reference>